<feature type="transmembrane region" description="Helical" evidence="1">
    <location>
        <begin position="260"/>
        <end position="279"/>
    </location>
</feature>
<evidence type="ECO:0000256" key="1">
    <source>
        <dbReference type="SAM" id="Phobius"/>
    </source>
</evidence>
<dbReference type="EMBL" id="FMAH01000001">
    <property type="protein sequence ID" value="SCB09625.1"/>
    <property type="molecule type" value="Genomic_DNA"/>
</dbReference>
<protein>
    <recommendedName>
        <fullName evidence="4">Polymerase</fullName>
    </recommendedName>
</protein>
<feature type="transmembrane region" description="Helical" evidence="1">
    <location>
        <begin position="191"/>
        <end position="211"/>
    </location>
</feature>
<dbReference type="STRING" id="411945.GA0061102_1001374"/>
<keyword evidence="1" id="KW-0812">Transmembrane</keyword>
<feature type="transmembrane region" description="Helical" evidence="1">
    <location>
        <begin position="360"/>
        <end position="388"/>
    </location>
</feature>
<feature type="transmembrane region" description="Helical" evidence="1">
    <location>
        <begin position="323"/>
        <end position="348"/>
    </location>
</feature>
<feature type="transmembrane region" description="Helical" evidence="1">
    <location>
        <begin position="38"/>
        <end position="59"/>
    </location>
</feature>
<reference evidence="3" key="1">
    <citation type="submission" date="2016-08" db="EMBL/GenBank/DDBJ databases">
        <authorList>
            <person name="Varghese N."/>
            <person name="Submissions Spin"/>
        </authorList>
    </citation>
    <scope>NUCLEOTIDE SEQUENCE [LARGE SCALE GENOMIC DNA]</scope>
    <source>
        <strain evidence="3">HAMBI 2971</strain>
    </source>
</reference>
<dbReference type="OrthoDB" id="7570741at2"/>
<keyword evidence="3" id="KW-1185">Reference proteome</keyword>
<dbReference type="Proteomes" id="UP000199435">
    <property type="component" value="Unassembled WGS sequence"/>
</dbReference>
<evidence type="ECO:0000313" key="3">
    <source>
        <dbReference type="Proteomes" id="UP000199435"/>
    </source>
</evidence>
<dbReference type="RefSeq" id="WP_092843466.1">
    <property type="nucleotide sequence ID" value="NZ_FMAH01000001.1"/>
</dbReference>
<feature type="transmembrane region" description="Helical" evidence="1">
    <location>
        <begin position="163"/>
        <end position="184"/>
    </location>
</feature>
<sequence length="414" mass="46770">MKSLPDKERVDYPILAITLFSVLYNCILAYINHNIMQLSVSHVVLCEGLMMISSVAFIFKKGIYEEDLPLVLFLVFTLIVTIYITVFNRLTFIDQFRNVLIIFAFAGIGSWASERTVRLIFRIACFMVLLFLVCEVVSTPFYVTIFHPAEYFESTRGIKQVSFNTTGLFANALGFQGRFSFGLIDHRSSSIFLEQVSLANFCGVSVIYLLSFWPKLGKIEKMLFISTILLILLTNDTRTMLIFSCVSIVGYFLFPKIPKVFNLILMPLIILIGFFVHFMKPDEVGDNFTGRIGVTVKKMLDLDIQSMLGLSISRIGEFADSGYVYLIYGSTIFGLIVFWLFVCLYPAGKSPAQRRCAHSLSLFIFLNMMIGGTAIFSIKIAGLLWLLVGYMRASEEPRTVRARSETLNGSRVPG</sequence>
<feature type="transmembrane region" description="Helical" evidence="1">
    <location>
        <begin position="71"/>
        <end position="90"/>
    </location>
</feature>
<dbReference type="AlphaFoldDB" id="A0A1C3U2N4"/>
<accession>A0A1C3U2N4</accession>
<keyword evidence="1" id="KW-0472">Membrane</keyword>
<name>A0A1C3U2N4_9HYPH</name>
<keyword evidence="1" id="KW-1133">Transmembrane helix</keyword>
<feature type="transmembrane region" description="Helical" evidence="1">
    <location>
        <begin position="119"/>
        <end position="143"/>
    </location>
</feature>
<proteinExistence type="predicted"/>
<organism evidence="2 3">
    <name type="scientific">Rhizobium miluonense</name>
    <dbReference type="NCBI Taxonomy" id="411945"/>
    <lineage>
        <taxon>Bacteria</taxon>
        <taxon>Pseudomonadati</taxon>
        <taxon>Pseudomonadota</taxon>
        <taxon>Alphaproteobacteria</taxon>
        <taxon>Hyphomicrobiales</taxon>
        <taxon>Rhizobiaceae</taxon>
        <taxon>Rhizobium/Agrobacterium group</taxon>
        <taxon>Rhizobium</taxon>
    </lineage>
</organism>
<feature type="transmembrane region" description="Helical" evidence="1">
    <location>
        <begin position="12"/>
        <end position="32"/>
    </location>
</feature>
<gene>
    <name evidence="2" type="ORF">GA0061102_1001374</name>
</gene>
<evidence type="ECO:0000313" key="2">
    <source>
        <dbReference type="EMBL" id="SCB09625.1"/>
    </source>
</evidence>
<feature type="transmembrane region" description="Helical" evidence="1">
    <location>
        <begin position="223"/>
        <end position="253"/>
    </location>
</feature>
<evidence type="ECO:0008006" key="4">
    <source>
        <dbReference type="Google" id="ProtNLM"/>
    </source>
</evidence>